<organism evidence="1">
    <name type="scientific">Micrurus surinamensis</name>
    <name type="common">Surinam coral snake</name>
    <dbReference type="NCBI Taxonomy" id="129470"/>
    <lineage>
        <taxon>Eukaryota</taxon>
        <taxon>Metazoa</taxon>
        <taxon>Chordata</taxon>
        <taxon>Craniata</taxon>
        <taxon>Vertebrata</taxon>
        <taxon>Euteleostomi</taxon>
        <taxon>Lepidosauria</taxon>
        <taxon>Squamata</taxon>
        <taxon>Bifurcata</taxon>
        <taxon>Unidentata</taxon>
        <taxon>Episquamata</taxon>
        <taxon>Toxicofera</taxon>
        <taxon>Serpentes</taxon>
        <taxon>Colubroidea</taxon>
        <taxon>Elapidae</taxon>
        <taxon>Elapinae</taxon>
        <taxon>Micrurus</taxon>
    </lineage>
</organism>
<evidence type="ECO:0000313" key="1">
    <source>
        <dbReference type="EMBL" id="LAB52682.1"/>
    </source>
</evidence>
<dbReference type="EMBL" id="IACN01045760">
    <property type="protein sequence ID" value="LAB52682.1"/>
    <property type="molecule type" value="Transcribed_RNA"/>
</dbReference>
<sequence length="100" mass="11661">MQTIHHCKAIAIGRKELLRTPKRMRTVWRCSALGNGMIQNATLPCISSVNSQRGQRRLKFSLVYFIVIAPRTTKLNTIFSVHHDYENKHKHTSFMFYTLN</sequence>
<reference evidence="1" key="1">
    <citation type="submission" date="2017-07" db="EMBL/GenBank/DDBJ databases">
        <authorList>
            <person name="Mikheyev A."/>
            <person name="Grau M."/>
        </authorList>
    </citation>
    <scope>NUCLEOTIDE SEQUENCE</scope>
    <source>
        <tissue evidence="1">Venom_gland</tissue>
    </source>
</reference>
<dbReference type="AlphaFoldDB" id="A0A2D4P3Z2"/>
<accession>A0A2D4P3Z2</accession>
<reference evidence="1" key="2">
    <citation type="submission" date="2017-11" db="EMBL/GenBank/DDBJ databases">
        <title>Coralsnake Venomics: Analyses of Venom Gland Transcriptomes and Proteomes of Six Brazilian Taxa.</title>
        <authorList>
            <person name="Aird S.D."/>
            <person name="Jorge da Silva N."/>
            <person name="Qiu L."/>
            <person name="Villar-Briones A."/>
            <person name="Aparecida-Saddi V."/>
            <person name="Campos-Telles M.P."/>
            <person name="Grau M."/>
            <person name="Mikheyev A.S."/>
        </authorList>
    </citation>
    <scope>NUCLEOTIDE SEQUENCE</scope>
    <source>
        <tissue evidence="1">Venom_gland</tissue>
    </source>
</reference>
<protein>
    <submittedName>
        <fullName evidence="1">Uncharacterized protein</fullName>
    </submittedName>
</protein>
<proteinExistence type="predicted"/>
<name>A0A2D4P3Z2_MICSU</name>